<organism evidence="3 4">
    <name type="scientific">Caulobacter ginsengisoli</name>
    <dbReference type="NCBI Taxonomy" id="400775"/>
    <lineage>
        <taxon>Bacteria</taxon>
        <taxon>Pseudomonadati</taxon>
        <taxon>Pseudomonadota</taxon>
        <taxon>Alphaproteobacteria</taxon>
        <taxon>Caulobacterales</taxon>
        <taxon>Caulobacteraceae</taxon>
        <taxon>Caulobacter</taxon>
    </lineage>
</organism>
<name>A0ABU0IYX6_9CAUL</name>
<dbReference type="EMBL" id="JAUSVS010000011">
    <property type="protein sequence ID" value="MDQ0466378.1"/>
    <property type="molecule type" value="Genomic_DNA"/>
</dbReference>
<feature type="modified residue" description="4-aspartylphosphate" evidence="1">
    <location>
        <position position="59"/>
    </location>
</feature>
<protein>
    <submittedName>
        <fullName evidence="3">CheY-like chemotaxis protein</fullName>
    </submittedName>
</protein>
<keyword evidence="1" id="KW-0597">Phosphoprotein</keyword>
<accession>A0ABU0IYX6</accession>
<dbReference type="Proteomes" id="UP001228905">
    <property type="component" value="Unassembled WGS sequence"/>
</dbReference>
<evidence type="ECO:0000313" key="4">
    <source>
        <dbReference type="Proteomes" id="UP001228905"/>
    </source>
</evidence>
<proteinExistence type="predicted"/>
<reference evidence="3 4" key="1">
    <citation type="submission" date="2023-07" db="EMBL/GenBank/DDBJ databases">
        <title>Genomic Encyclopedia of Type Strains, Phase IV (KMG-IV): sequencing the most valuable type-strain genomes for metagenomic binning, comparative biology and taxonomic classification.</title>
        <authorList>
            <person name="Goeker M."/>
        </authorList>
    </citation>
    <scope>NUCLEOTIDE SEQUENCE [LARGE SCALE GENOMIC DNA]</scope>
    <source>
        <strain evidence="3 4">DSM 18695</strain>
    </source>
</reference>
<evidence type="ECO:0000313" key="3">
    <source>
        <dbReference type="EMBL" id="MDQ0466378.1"/>
    </source>
</evidence>
<dbReference type="RefSeq" id="WP_307352435.1">
    <property type="nucleotide sequence ID" value="NZ_JAUSVS010000011.1"/>
</dbReference>
<dbReference type="PROSITE" id="PS50110">
    <property type="entry name" value="RESPONSE_REGULATORY"/>
    <property type="match status" value="1"/>
</dbReference>
<evidence type="ECO:0000256" key="1">
    <source>
        <dbReference type="PROSITE-ProRule" id="PRU00169"/>
    </source>
</evidence>
<feature type="domain" description="Response regulatory" evidence="2">
    <location>
        <begin position="9"/>
        <end position="119"/>
    </location>
</feature>
<dbReference type="SMART" id="SM00448">
    <property type="entry name" value="REC"/>
    <property type="match status" value="1"/>
</dbReference>
<dbReference type="Gene3D" id="3.40.50.2300">
    <property type="match status" value="1"/>
</dbReference>
<keyword evidence="4" id="KW-1185">Reference proteome</keyword>
<sequence length="133" mass="13928">MPSPLAGRRILVVEDEMMVALLLEDMLADLGCLVVGSVVCVEDALAMIDILFLDAAVLDVNLGGQMSYPIADALIAAGVPFIFSTGYAANRLQEGYRTLPMLQKPYHRSELADALAAILALAPPAAATGDLAA</sequence>
<comment type="caution">
    <text evidence="3">The sequence shown here is derived from an EMBL/GenBank/DDBJ whole genome shotgun (WGS) entry which is preliminary data.</text>
</comment>
<gene>
    <name evidence="3" type="ORF">QO010_004171</name>
</gene>
<dbReference type="InterPro" id="IPR001789">
    <property type="entry name" value="Sig_transdc_resp-reg_receiver"/>
</dbReference>
<dbReference type="SUPFAM" id="SSF52172">
    <property type="entry name" value="CheY-like"/>
    <property type="match status" value="1"/>
</dbReference>
<evidence type="ECO:0000259" key="2">
    <source>
        <dbReference type="PROSITE" id="PS50110"/>
    </source>
</evidence>
<dbReference type="InterPro" id="IPR011006">
    <property type="entry name" value="CheY-like_superfamily"/>
</dbReference>